<evidence type="ECO:0000313" key="2">
    <source>
        <dbReference type="Proteomes" id="UP000325313"/>
    </source>
</evidence>
<protein>
    <submittedName>
        <fullName evidence="1">Uncharacterized protein</fullName>
    </submittedName>
</protein>
<name>A0A5B0QS69_PUCGR</name>
<gene>
    <name evidence="1" type="ORF">PGTUg99_034340</name>
</gene>
<evidence type="ECO:0000313" key="1">
    <source>
        <dbReference type="EMBL" id="KAA1116076.1"/>
    </source>
</evidence>
<organism evidence="1 2">
    <name type="scientific">Puccinia graminis f. sp. tritici</name>
    <dbReference type="NCBI Taxonomy" id="56615"/>
    <lineage>
        <taxon>Eukaryota</taxon>
        <taxon>Fungi</taxon>
        <taxon>Dikarya</taxon>
        <taxon>Basidiomycota</taxon>
        <taxon>Pucciniomycotina</taxon>
        <taxon>Pucciniomycetes</taxon>
        <taxon>Pucciniales</taxon>
        <taxon>Pucciniaceae</taxon>
        <taxon>Puccinia</taxon>
    </lineage>
</organism>
<dbReference type="AlphaFoldDB" id="A0A5B0QS69"/>
<dbReference type="Proteomes" id="UP000325313">
    <property type="component" value="Unassembled WGS sequence"/>
</dbReference>
<sequence>MSAEPPDRTMMYRSYAPNLLGILLFDTGFRRKPCTTAGTIGQLQFLIDEILRLAGVQANPTLLLMVFIVNREGSTVSARVKESYTSNTSIMEAA</sequence>
<reference evidence="1 2" key="1">
    <citation type="submission" date="2019-05" db="EMBL/GenBank/DDBJ databases">
        <title>Emergence of the Ug99 lineage of the wheat stem rust pathogen through somatic hybridization.</title>
        <authorList>
            <person name="Li F."/>
            <person name="Upadhyaya N.M."/>
            <person name="Sperschneider J."/>
            <person name="Matny O."/>
            <person name="Nguyen-Phuc H."/>
            <person name="Mago R."/>
            <person name="Raley C."/>
            <person name="Miller M.E."/>
            <person name="Silverstein K.A.T."/>
            <person name="Henningsen E."/>
            <person name="Hirsch C.D."/>
            <person name="Visser B."/>
            <person name="Pretorius Z.A."/>
            <person name="Steffenson B.J."/>
            <person name="Schwessinger B."/>
            <person name="Dodds P.N."/>
            <person name="Figueroa M."/>
        </authorList>
    </citation>
    <scope>NUCLEOTIDE SEQUENCE [LARGE SCALE GENOMIC DNA]</scope>
    <source>
        <strain evidence="1 2">Ug99</strain>
    </source>
</reference>
<accession>A0A5B0QS69</accession>
<proteinExistence type="predicted"/>
<comment type="caution">
    <text evidence="1">The sequence shown here is derived from an EMBL/GenBank/DDBJ whole genome shotgun (WGS) entry which is preliminary data.</text>
</comment>
<dbReference type="EMBL" id="VDEP01000271">
    <property type="protein sequence ID" value="KAA1116076.1"/>
    <property type="molecule type" value="Genomic_DNA"/>
</dbReference>